<feature type="domain" description="DNA/RNA non-specific endonuclease/pyrophosphatase/phosphodiesterase" evidence="10">
    <location>
        <begin position="76"/>
        <end position="294"/>
    </location>
</feature>
<gene>
    <name evidence="11" type="ORF">OEZ85_001285</name>
</gene>
<evidence type="ECO:0008006" key="13">
    <source>
        <dbReference type="Google" id="ProtNLM"/>
    </source>
</evidence>
<feature type="region of interest" description="Disordered" evidence="8">
    <location>
        <begin position="335"/>
        <end position="368"/>
    </location>
</feature>
<sequence>MLDLRFRSVALGIAVGAGIGAGGAYAYLNRSRASVVQKAPAADLIPGGPKASDEASVFRVHSAFKFGIPQTDTLRFYEGFVASFDGRTRNPKWVLEHITKESLQGEGTRESSSFYEDQGLEPRLRNRLDDFKDSGYDRGHMAPAANHRASQKAMNDTFSLSNISPQVGSGFNRDYWARFEKFVKDAVKVSDGVYIVTGPLWLPQQDARGSGKWEMRHPMIGKPPQLVSVPTHYYKVVLAENSSGKHGQHSAAVGAFVMPNAPIDPQTPVTAFAVPLDALESVAGAKFFPGFVNDKRRAALDAAALSWQADGRSRLKVLDRMSVAEHHAALLPAQAAAPAATSRGNNSSKAAVAPPAPAAQDSVQRQQKTVNGEGAVHLCDVLACKLPAERWWENNGSGKGGSSSRGLPRSGSRGGKGFRQESAMIAEAAYADLEEYGE</sequence>
<feature type="domain" description="ENPP1-3/EXOG-like endonuclease/phosphodiesterase" evidence="9">
    <location>
        <begin position="77"/>
        <end position="294"/>
    </location>
</feature>
<dbReference type="SMART" id="SM00892">
    <property type="entry name" value="Endonuclease_NS"/>
    <property type="match status" value="1"/>
</dbReference>
<evidence type="ECO:0000259" key="10">
    <source>
        <dbReference type="SMART" id="SM00892"/>
    </source>
</evidence>
<evidence type="ECO:0000313" key="12">
    <source>
        <dbReference type="Proteomes" id="UP001244341"/>
    </source>
</evidence>
<dbReference type="InterPro" id="IPR040255">
    <property type="entry name" value="Non-specific_endonuclease"/>
</dbReference>
<keyword evidence="7" id="KW-0460">Magnesium</keyword>
<reference evidence="11 12" key="1">
    <citation type="submission" date="2023-05" db="EMBL/GenBank/DDBJ databases">
        <title>A 100% complete, gapless, phased diploid assembly of the Scenedesmus obliquus UTEX 3031 genome.</title>
        <authorList>
            <person name="Biondi T.C."/>
            <person name="Hanschen E.R."/>
            <person name="Kwon T."/>
            <person name="Eng W."/>
            <person name="Kruse C.P.S."/>
            <person name="Koehler S.I."/>
            <person name="Kunde Y."/>
            <person name="Gleasner C.D."/>
            <person name="You Mak K.T."/>
            <person name="Polle J."/>
            <person name="Hovde B.T."/>
            <person name="Starkenburg S.R."/>
        </authorList>
    </citation>
    <scope>NUCLEOTIDE SEQUENCE [LARGE SCALE GENOMIC DNA]</scope>
    <source>
        <strain evidence="11 12">DOE0152z</strain>
    </source>
</reference>
<comment type="similarity">
    <text evidence="2">Belongs to the DNA/RNA non-specific endonuclease family.</text>
</comment>
<accession>A0ABY8URB7</accession>
<keyword evidence="6" id="KW-0378">Hydrolase</keyword>
<dbReference type="SMART" id="SM00477">
    <property type="entry name" value="NUC"/>
    <property type="match status" value="1"/>
</dbReference>
<keyword evidence="5" id="KW-0255">Endonuclease</keyword>
<dbReference type="Pfam" id="PF01223">
    <property type="entry name" value="Endonuclease_NS"/>
    <property type="match status" value="1"/>
</dbReference>
<dbReference type="PROSITE" id="PS01070">
    <property type="entry name" value="NUCLEASE_NON_SPEC"/>
    <property type="match status" value="1"/>
</dbReference>
<evidence type="ECO:0000256" key="1">
    <source>
        <dbReference type="ARBA" id="ARBA00001946"/>
    </source>
</evidence>
<evidence type="ECO:0000313" key="11">
    <source>
        <dbReference type="EMBL" id="WIA22911.1"/>
    </source>
</evidence>
<dbReference type="Gene3D" id="3.40.570.10">
    <property type="entry name" value="Extracellular Endonuclease, subunit A"/>
    <property type="match status" value="1"/>
</dbReference>
<evidence type="ECO:0000256" key="4">
    <source>
        <dbReference type="ARBA" id="ARBA00022723"/>
    </source>
</evidence>
<dbReference type="PANTHER" id="PTHR13966:SF5">
    <property type="entry name" value="ENDONUCLEASE G, MITOCHONDRIAL"/>
    <property type="match status" value="1"/>
</dbReference>
<comment type="cofactor">
    <cofactor evidence="1">
        <name>Mg(2+)</name>
        <dbReference type="ChEBI" id="CHEBI:18420"/>
    </cofactor>
</comment>
<evidence type="ECO:0000256" key="6">
    <source>
        <dbReference type="ARBA" id="ARBA00022801"/>
    </source>
</evidence>
<evidence type="ECO:0000256" key="8">
    <source>
        <dbReference type="SAM" id="MobiDB-lite"/>
    </source>
</evidence>
<evidence type="ECO:0000256" key="3">
    <source>
        <dbReference type="ARBA" id="ARBA00022722"/>
    </source>
</evidence>
<keyword evidence="4" id="KW-0479">Metal-binding</keyword>
<proteinExistence type="inferred from homology"/>
<dbReference type="CDD" id="cd00091">
    <property type="entry name" value="NUC"/>
    <property type="match status" value="1"/>
</dbReference>
<protein>
    <recommendedName>
        <fullName evidence="13">Endonuclease</fullName>
    </recommendedName>
</protein>
<evidence type="ECO:0000256" key="7">
    <source>
        <dbReference type="ARBA" id="ARBA00022842"/>
    </source>
</evidence>
<dbReference type="InterPro" id="IPR044929">
    <property type="entry name" value="DNA/RNA_non-sp_Endonuclease_sf"/>
</dbReference>
<evidence type="ECO:0000256" key="5">
    <source>
        <dbReference type="ARBA" id="ARBA00022759"/>
    </source>
</evidence>
<keyword evidence="12" id="KW-1185">Reference proteome</keyword>
<dbReference type="PANTHER" id="PTHR13966">
    <property type="entry name" value="ENDONUCLEASE RELATED"/>
    <property type="match status" value="1"/>
</dbReference>
<dbReference type="InterPro" id="IPR001604">
    <property type="entry name" value="Endo_G_ENPP1-like_dom"/>
</dbReference>
<dbReference type="Proteomes" id="UP001244341">
    <property type="component" value="Chromosome 15b"/>
</dbReference>
<dbReference type="InterPro" id="IPR044925">
    <property type="entry name" value="His-Me_finger_sf"/>
</dbReference>
<dbReference type="InterPro" id="IPR020821">
    <property type="entry name" value="ENPP1-3/EXOG-like_nuc-like"/>
</dbReference>
<dbReference type="EMBL" id="CP126222">
    <property type="protein sequence ID" value="WIA22911.1"/>
    <property type="molecule type" value="Genomic_DNA"/>
</dbReference>
<evidence type="ECO:0000256" key="2">
    <source>
        <dbReference type="ARBA" id="ARBA00010052"/>
    </source>
</evidence>
<organism evidence="11 12">
    <name type="scientific">Tetradesmus obliquus</name>
    <name type="common">Green alga</name>
    <name type="synonym">Acutodesmus obliquus</name>
    <dbReference type="NCBI Taxonomy" id="3088"/>
    <lineage>
        <taxon>Eukaryota</taxon>
        <taxon>Viridiplantae</taxon>
        <taxon>Chlorophyta</taxon>
        <taxon>core chlorophytes</taxon>
        <taxon>Chlorophyceae</taxon>
        <taxon>CS clade</taxon>
        <taxon>Sphaeropleales</taxon>
        <taxon>Scenedesmaceae</taxon>
        <taxon>Tetradesmus</taxon>
    </lineage>
</organism>
<feature type="region of interest" description="Disordered" evidence="8">
    <location>
        <begin position="393"/>
        <end position="421"/>
    </location>
</feature>
<evidence type="ECO:0000259" key="9">
    <source>
        <dbReference type="SMART" id="SM00477"/>
    </source>
</evidence>
<keyword evidence="3" id="KW-0540">Nuclease</keyword>
<dbReference type="InterPro" id="IPR018524">
    <property type="entry name" value="DNA/RNA_endonuclease_AS"/>
</dbReference>
<dbReference type="SUPFAM" id="SSF54060">
    <property type="entry name" value="His-Me finger endonucleases"/>
    <property type="match status" value="1"/>
</dbReference>
<name>A0ABY8URB7_TETOB</name>